<dbReference type="AlphaFoldDB" id="A0A382SN64"/>
<proteinExistence type="predicted"/>
<gene>
    <name evidence="1" type="ORF">METZ01_LOCUS364107</name>
</gene>
<protein>
    <submittedName>
        <fullName evidence="1">Uncharacterized protein</fullName>
    </submittedName>
</protein>
<accession>A0A382SN64</accession>
<evidence type="ECO:0000313" key="1">
    <source>
        <dbReference type="EMBL" id="SVD11253.1"/>
    </source>
</evidence>
<sequence>MFRVIFPFFLFVGFVLPPRAMATDESNSPSVTETVDDTAQLDETRNRFPEILRDAKLL</sequence>
<name>A0A382SN64_9ZZZZ</name>
<dbReference type="EMBL" id="UINC01130282">
    <property type="protein sequence ID" value="SVD11253.1"/>
    <property type="molecule type" value="Genomic_DNA"/>
</dbReference>
<reference evidence="1" key="1">
    <citation type="submission" date="2018-05" db="EMBL/GenBank/DDBJ databases">
        <authorList>
            <person name="Lanie J.A."/>
            <person name="Ng W.-L."/>
            <person name="Kazmierczak K.M."/>
            <person name="Andrzejewski T.M."/>
            <person name="Davidsen T.M."/>
            <person name="Wayne K.J."/>
            <person name="Tettelin H."/>
            <person name="Glass J.I."/>
            <person name="Rusch D."/>
            <person name="Podicherti R."/>
            <person name="Tsui H.-C.T."/>
            <person name="Winkler M.E."/>
        </authorList>
    </citation>
    <scope>NUCLEOTIDE SEQUENCE</scope>
</reference>
<feature type="non-terminal residue" evidence="1">
    <location>
        <position position="58"/>
    </location>
</feature>
<organism evidence="1">
    <name type="scientific">marine metagenome</name>
    <dbReference type="NCBI Taxonomy" id="408172"/>
    <lineage>
        <taxon>unclassified sequences</taxon>
        <taxon>metagenomes</taxon>
        <taxon>ecological metagenomes</taxon>
    </lineage>
</organism>